<organism evidence="1 2">
    <name type="scientific">Ambrosia artemisiifolia</name>
    <name type="common">Common ragweed</name>
    <dbReference type="NCBI Taxonomy" id="4212"/>
    <lineage>
        <taxon>Eukaryota</taxon>
        <taxon>Viridiplantae</taxon>
        <taxon>Streptophyta</taxon>
        <taxon>Embryophyta</taxon>
        <taxon>Tracheophyta</taxon>
        <taxon>Spermatophyta</taxon>
        <taxon>Magnoliopsida</taxon>
        <taxon>eudicotyledons</taxon>
        <taxon>Gunneridae</taxon>
        <taxon>Pentapetalae</taxon>
        <taxon>asterids</taxon>
        <taxon>campanulids</taxon>
        <taxon>Asterales</taxon>
        <taxon>Asteraceae</taxon>
        <taxon>Asteroideae</taxon>
        <taxon>Heliantheae alliance</taxon>
        <taxon>Heliantheae</taxon>
        <taxon>Ambrosia</taxon>
    </lineage>
</organism>
<evidence type="ECO:0000313" key="2">
    <source>
        <dbReference type="Proteomes" id="UP001206925"/>
    </source>
</evidence>
<reference evidence="1" key="1">
    <citation type="submission" date="2022-06" db="EMBL/GenBank/DDBJ databases">
        <title>Uncovering the hologenomic basis of an extraordinary plant invasion.</title>
        <authorList>
            <person name="Bieker V.C."/>
            <person name="Martin M.D."/>
            <person name="Gilbert T."/>
            <person name="Hodgins K."/>
            <person name="Battlay P."/>
            <person name="Petersen B."/>
            <person name="Wilson J."/>
        </authorList>
    </citation>
    <scope>NUCLEOTIDE SEQUENCE</scope>
    <source>
        <strain evidence="1">AA19_3_7</strain>
        <tissue evidence="1">Leaf</tissue>
    </source>
</reference>
<dbReference type="AlphaFoldDB" id="A0AAD5C1M6"/>
<dbReference type="EMBL" id="JAMZMK010009932">
    <property type="protein sequence ID" value="KAI7733666.1"/>
    <property type="molecule type" value="Genomic_DNA"/>
</dbReference>
<comment type="caution">
    <text evidence="1">The sequence shown here is derived from an EMBL/GenBank/DDBJ whole genome shotgun (WGS) entry which is preliminary data.</text>
</comment>
<keyword evidence="2" id="KW-1185">Reference proteome</keyword>
<gene>
    <name evidence="1" type="ORF">M8C21_008181</name>
</gene>
<evidence type="ECO:0000313" key="1">
    <source>
        <dbReference type="EMBL" id="KAI7733666.1"/>
    </source>
</evidence>
<name>A0AAD5C1M6_AMBAR</name>
<protein>
    <submittedName>
        <fullName evidence="1">Uncharacterized protein</fullName>
    </submittedName>
</protein>
<accession>A0AAD5C1M6</accession>
<dbReference type="Proteomes" id="UP001206925">
    <property type="component" value="Unassembled WGS sequence"/>
</dbReference>
<sequence>MLFSKYASHNICGRLQ</sequence>
<proteinExistence type="predicted"/>